<protein>
    <submittedName>
        <fullName evidence="2">Gp198</fullName>
    </submittedName>
</protein>
<dbReference type="KEGG" id="vg:18563414"/>
<dbReference type="GeneID" id="18563414"/>
<gene>
    <name evidence="2" type="primary">198</name>
    <name evidence="2" type="ORF">G_198</name>
</gene>
<evidence type="ECO:0000256" key="1">
    <source>
        <dbReference type="SAM" id="Phobius"/>
    </source>
</evidence>
<accession>G3MBR4</accession>
<feature type="transmembrane region" description="Helical" evidence="1">
    <location>
        <begin position="35"/>
        <end position="54"/>
    </location>
</feature>
<organism evidence="2 3">
    <name type="scientific">Bacillus phage G</name>
    <dbReference type="NCBI Taxonomy" id="2884420"/>
    <lineage>
        <taxon>Viruses</taxon>
        <taxon>Duplodnaviria</taxon>
        <taxon>Heunggongvirae</taxon>
        <taxon>Uroviricota</taxon>
        <taxon>Caudoviricetes</taxon>
        <taxon>Donellivirus</taxon>
        <taxon>Donellivirus gee</taxon>
    </lineage>
</organism>
<dbReference type="RefSeq" id="YP_009015501.1">
    <property type="nucleotide sequence ID" value="NC_023719.1"/>
</dbReference>
<evidence type="ECO:0000313" key="3">
    <source>
        <dbReference type="Proteomes" id="UP000009273"/>
    </source>
</evidence>
<name>G3MBR4_9CAUD</name>
<reference evidence="2 3" key="1">
    <citation type="submission" date="2011-09" db="EMBL/GenBank/DDBJ databases">
        <authorList>
            <person name="Pope W.H."/>
            <person name="Pedulla M.L."/>
            <person name="Ford M.E."/>
            <person name="Peebles C.L."/>
            <person name="Hatfull G.H."/>
            <person name="Hendrix R.W."/>
        </authorList>
    </citation>
    <scope>NUCLEOTIDE SEQUENCE [LARGE SCALE GENOMIC DNA]</scope>
    <source>
        <strain evidence="2">G</strain>
    </source>
</reference>
<sequence length="55" mass="6245">MNILVTICIIFPMLCVAFLPVGMMKFGIKMTGRDLFFMLIGMFFISGFTLIAILY</sequence>
<keyword evidence="1" id="KW-0812">Transmembrane</keyword>
<feature type="transmembrane region" description="Helical" evidence="1">
    <location>
        <begin position="6"/>
        <end position="23"/>
    </location>
</feature>
<proteinExistence type="predicted"/>
<keyword evidence="1" id="KW-0472">Membrane</keyword>
<dbReference type="EMBL" id="JN638751">
    <property type="protein sequence ID" value="AEO93940.1"/>
    <property type="molecule type" value="Genomic_DNA"/>
</dbReference>
<keyword evidence="3" id="KW-1185">Reference proteome</keyword>
<keyword evidence="1" id="KW-1133">Transmembrane helix</keyword>
<dbReference type="Proteomes" id="UP000009273">
    <property type="component" value="Segment"/>
</dbReference>
<evidence type="ECO:0000313" key="2">
    <source>
        <dbReference type="EMBL" id="AEO93940.1"/>
    </source>
</evidence>